<dbReference type="InterPro" id="IPR051289">
    <property type="entry name" value="LAGLIDADG_Endonuclease"/>
</dbReference>
<dbReference type="Pfam" id="PF00961">
    <property type="entry name" value="LAGLIDADG_1"/>
    <property type="match status" value="2"/>
</dbReference>
<feature type="non-terminal residue" evidence="3">
    <location>
        <position position="1"/>
    </location>
</feature>
<feature type="transmembrane region" description="Helical" evidence="1">
    <location>
        <begin position="12"/>
        <end position="32"/>
    </location>
</feature>
<keyword evidence="1" id="KW-1133">Transmembrane helix</keyword>
<dbReference type="PANTHER" id="PTHR36181:SF2">
    <property type="entry name" value="INTRON-ENCODED ENDONUCLEASE AI3-RELATED"/>
    <property type="match status" value="1"/>
</dbReference>
<proteinExistence type="predicted"/>
<dbReference type="PANTHER" id="PTHR36181">
    <property type="entry name" value="INTRON-ENCODED ENDONUCLEASE AI3-RELATED"/>
    <property type="match status" value="1"/>
</dbReference>
<keyword evidence="1" id="KW-0472">Membrane</keyword>
<evidence type="ECO:0000313" key="3">
    <source>
        <dbReference type="EMBL" id="AGS44182.1"/>
    </source>
</evidence>
<keyword evidence="1" id="KW-0812">Transmembrane</keyword>
<organism evidence="3">
    <name type="scientific">Cyberlindnera suaveolens</name>
    <dbReference type="NCBI Taxonomy" id="907738"/>
    <lineage>
        <taxon>Eukaryota</taxon>
        <taxon>Fungi</taxon>
        <taxon>Dikarya</taxon>
        <taxon>Ascomycota</taxon>
        <taxon>Saccharomycotina</taxon>
        <taxon>Saccharomycetes</taxon>
        <taxon>Phaffomycetales</taxon>
        <taxon>Phaffomycetaceae</taxon>
        <taxon>Cyberlindnera</taxon>
    </lineage>
</organism>
<dbReference type="GO" id="GO:0004519">
    <property type="term" value="F:endonuclease activity"/>
    <property type="evidence" value="ECO:0007669"/>
    <property type="project" value="InterPro"/>
</dbReference>
<evidence type="ECO:0000259" key="2">
    <source>
        <dbReference type="Pfam" id="PF00961"/>
    </source>
</evidence>
<dbReference type="InterPro" id="IPR004860">
    <property type="entry name" value="LAGLIDADG_dom"/>
</dbReference>
<evidence type="ECO:0000256" key="1">
    <source>
        <dbReference type="SAM" id="Phobius"/>
    </source>
</evidence>
<dbReference type="AlphaFoldDB" id="S5TFG3"/>
<dbReference type="EMBL" id="KC993181">
    <property type="protein sequence ID" value="AGS44182.1"/>
    <property type="molecule type" value="Genomic_DNA"/>
</dbReference>
<protein>
    <recommendedName>
        <fullName evidence="2">Homing endonuclease LAGLIDADG domain-containing protein</fullName>
    </recommendedName>
</protein>
<reference evidence="3" key="1">
    <citation type="submission" date="2013-04" db="EMBL/GenBank/DDBJ databases">
        <authorList>
            <person name="Hegedusova E."/>
            <person name="Brejova B."/>
            <person name="Nosek J."/>
        </authorList>
    </citation>
    <scope>NUCLEOTIDE SEQUENCE</scope>
    <source>
        <strain evidence="3">CBS 255</strain>
    </source>
</reference>
<accession>S5TFG3</accession>
<sequence>EIGCSKMLLDAGTTLIILNNCLMFYSFILYYYKNIHKMNLKLIIKKIFTVTMNIIISLSACVICYTHQRLHVTKPFIYFSKRNIMSTSNILNKNKYLSKDKTPFNFEEWLVGLTDGDGTFNTYINYSAVETSVDTKVPSAKYNKLIFTYKITLIYHNTQLLHKIKSNLGCGRIVKDKSNRYVSYVLTDKNNIINKLLPIFDKYPLFTSKYFNYLKFKEAINISNYSNMNNSEKIKLISEIKNKNIPENYISPHLLSSEMSRSWLTGFVEAEGSFYYVTKSSTRMVHGFGLTQKLACGERQKASGCEDKLILDKIKIILNITSNVKYNKKGFYSIDATSAQNIEYIINYFIFDDHTSLFLGSKSLEFSIWKRSYFKYKGNFQMLSKIRDKIRKLKTK</sequence>
<feature type="transmembrane region" description="Helical" evidence="1">
    <location>
        <begin position="44"/>
        <end position="68"/>
    </location>
</feature>
<dbReference type="InterPro" id="IPR027434">
    <property type="entry name" value="Homing_endonucl"/>
</dbReference>
<feature type="domain" description="Homing endonuclease LAGLIDADG" evidence="2">
    <location>
        <begin position="264"/>
        <end position="371"/>
    </location>
</feature>
<feature type="domain" description="Homing endonuclease LAGLIDADG" evidence="2">
    <location>
        <begin position="110"/>
        <end position="219"/>
    </location>
</feature>
<dbReference type="SUPFAM" id="SSF55608">
    <property type="entry name" value="Homing endonucleases"/>
    <property type="match status" value="2"/>
</dbReference>
<dbReference type="Gene3D" id="3.10.28.10">
    <property type="entry name" value="Homing endonucleases"/>
    <property type="match status" value="2"/>
</dbReference>
<keyword evidence="3" id="KW-0496">Mitochondrion</keyword>
<geneLocation type="mitochondrion" evidence="3"/>
<dbReference type="GO" id="GO:0005739">
    <property type="term" value="C:mitochondrion"/>
    <property type="evidence" value="ECO:0007669"/>
    <property type="project" value="UniProtKB-ARBA"/>
</dbReference>
<gene>
    <name evidence="3" type="primary">cox1-I2</name>
    <name evidence="3" type="ORF">H731WILSUA-C_051</name>
</gene>
<name>S5TFG3_9ASCO</name>